<dbReference type="GO" id="GO:0016791">
    <property type="term" value="F:phosphatase activity"/>
    <property type="evidence" value="ECO:0007669"/>
    <property type="project" value="TreeGrafter"/>
</dbReference>
<dbReference type="EMBL" id="BJZU01000100">
    <property type="protein sequence ID" value="GEP06360.1"/>
    <property type="molecule type" value="Genomic_DNA"/>
</dbReference>
<dbReference type="SMART" id="SM00855">
    <property type="entry name" value="PGAM"/>
    <property type="match status" value="1"/>
</dbReference>
<reference evidence="2" key="4">
    <citation type="submission" date="2023-01" db="EMBL/GenBank/DDBJ databases">
        <title>Draft genome sequence of Methylobacterium oxalidis strain NBRC 107715.</title>
        <authorList>
            <person name="Sun Q."/>
            <person name="Mori K."/>
        </authorList>
    </citation>
    <scope>NUCLEOTIDE SEQUENCE</scope>
    <source>
        <strain evidence="2">NBRC 107715</strain>
    </source>
</reference>
<dbReference type="EMBL" id="BSPK01000010">
    <property type="protein sequence ID" value="GLS62447.1"/>
    <property type="molecule type" value="Genomic_DNA"/>
</dbReference>
<dbReference type="InterPro" id="IPR013078">
    <property type="entry name" value="His_Pase_superF_clade-1"/>
</dbReference>
<dbReference type="Proteomes" id="UP000321960">
    <property type="component" value="Unassembled WGS sequence"/>
</dbReference>
<dbReference type="Proteomes" id="UP001156856">
    <property type="component" value="Unassembled WGS sequence"/>
</dbReference>
<gene>
    <name evidence="2" type="ORF">GCM10007888_08280</name>
    <name evidence="1" type="ORF">MOX02_43980</name>
</gene>
<evidence type="ECO:0000313" key="1">
    <source>
        <dbReference type="EMBL" id="GEP06360.1"/>
    </source>
</evidence>
<dbReference type="Gene3D" id="3.40.50.1240">
    <property type="entry name" value="Phosphoglycerate mutase-like"/>
    <property type="match status" value="1"/>
</dbReference>
<dbReference type="InterPro" id="IPR029033">
    <property type="entry name" value="His_PPase_superfam"/>
</dbReference>
<evidence type="ECO:0000313" key="2">
    <source>
        <dbReference type="EMBL" id="GLS62447.1"/>
    </source>
</evidence>
<sequence>MILVRHASHDRLGRILCGRMPGVSLSEEGRAEAGALARLLAACGAGRLLASPLARAQETAATIAENLNLSIETAAELDEIDFGAWTGRAFQDLADDPAWMAWNTARSDTRPPGGESMGEAQGRAGGLLDRLAGEEGPPAILVSHGDVIRAAILRLLGLSLDAYDSLVVDPASRSEVALWPGGGRLVSLNERCAP</sequence>
<reference evidence="1 3" key="3">
    <citation type="submission" date="2019-07" db="EMBL/GenBank/DDBJ databases">
        <title>Whole genome shotgun sequence of Methylobacterium oxalidis NBRC 107715.</title>
        <authorList>
            <person name="Hosoyama A."/>
            <person name="Uohara A."/>
            <person name="Ohji S."/>
            <person name="Ichikawa N."/>
        </authorList>
    </citation>
    <scope>NUCLEOTIDE SEQUENCE [LARGE SCALE GENOMIC DNA]</scope>
    <source>
        <strain evidence="1 3">NBRC 107715</strain>
    </source>
</reference>
<dbReference type="PANTHER" id="PTHR48100:SF1">
    <property type="entry name" value="HISTIDINE PHOSPHATASE FAMILY PROTEIN-RELATED"/>
    <property type="match status" value="1"/>
</dbReference>
<protein>
    <submittedName>
        <fullName evidence="1">Phosphoglycerate mutase</fullName>
    </submittedName>
</protein>
<dbReference type="InterPro" id="IPR050275">
    <property type="entry name" value="PGM_Phosphatase"/>
</dbReference>
<dbReference type="CDD" id="cd07067">
    <property type="entry name" value="HP_PGM_like"/>
    <property type="match status" value="1"/>
</dbReference>
<dbReference type="SUPFAM" id="SSF53254">
    <property type="entry name" value="Phosphoglycerate mutase-like"/>
    <property type="match status" value="1"/>
</dbReference>
<evidence type="ECO:0000313" key="3">
    <source>
        <dbReference type="Proteomes" id="UP000321960"/>
    </source>
</evidence>
<proteinExistence type="predicted"/>
<organism evidence="1 3">
    <name type="scientific">Methylobacterium oxalidis</name>
    <dbReference type="NCBI Taxonomy" id="944322"/>
    <lineage>
        <taxon>Bacteria</taxon>
        <taxon>Pseudomonadati</taxon>
        <taxon>Pseudomonadota</taxon>
        <taxon>Alphaproteobacteria</taxon>
        <taxon>Hyphomicrobiales</taxon>
        <taxon>Methylobacteriaceae</taxon>
        <taxon>Methylobacterium</taxon>
    </lineage>
</organism>
<dbReference type="AlphaFoldDB" id="A0A512J8S4"/>
<dbReference type="PANTHER" id="PTHR48100">
    <property type="entry name" value="BROAD-SPECIFICITY PHOSPHATASE YOR283W-RELATED"/>
    <property type="match status" value="1"/>
</dbReference>
<dbReference type="GO" id="GO:0005737">
    <property type="term" value="C:cytoplasm"/>
    <property type="evidence" value="ECO:0007669"/>
    <property type="project" value="TreeGrafter"/>
</dbReference>
<accession>A0A512J8S4</accession>
<evidence type="ECO:0000313" key="4">
    <source>
        <dbReference type="Proteomes" id="UP001156856"/>
    </source>
</evidence>
<keyword evidence="4" id="KW-1185">Reference proteome</keyword>
<name>A0A512J8S4_9HYPH</name>
<reference evidence="2" key="1">
    <citation type="journal article" date="2014" name="Int. J. Syst. Evol. Microbiol.">
        <title>Complete genome of a new Firmicutes species belonging to the dominant human colonic microbiota ('Ruminococcus bicirculans') reveals two chromosomes and a selective capacity to utilize plant glucans.</title>
        <authorList>
            <consortium name="NISC Comparative Sequencing Program"/>
            <person name="Wegmann U."/>
            <person name="Louis P."/>
            <person name="Goesmann A."/>
            <person name="Henrissat B."/>
            <person name="Duncan S.H."/>
            <person name="Flint H.J."/>
        </authorList>
    </citation>
    <scope>NUCLEOTIDE SEQUENCE</scope>
    <source>
        <strain evidence="2">NBRC 107715</strain>
    </source>
</reference>
<reference evidence="4" key="2">
    <citation type="journal article" date="2019" name="Int. J. Syst. Evol. Microbiol.">
        <title>The Global Catalogue of Microorganisms (GCM) 10K type strain sequencing project: providing services to taxonomists for standard genome sequencing and annotation.</title>
        <authorList>
            <consortium name="The Broad Institute Genomics Platform"/>
            <consortium name="The Broad Institute Genome Sequencing Center for Infectious Disease"/>
            <person name="Wu L."/>
            <person name="Ma J."/>
        </authorList>
    </citation>
    <scope>NUCLEOTIDE SEQUENCE [LARGE SCALE GENOMIC DNA]</scope>
    <source>
        <strain evidence="4">NBRC 107715</strain>
    </source>
</reference>
<comment type="caution">
    <text evidence="1">The sequence shown here is derived from an EMBL/GenBank/DDBJ whole genome shotgun (WGS) entry which is preliminary data.</text>
</comment>
<dbReference type="Pfam" id="PF00300">
    <property type="entry name" value="His_Phos_1"/>
    <property type="match status" value="1"/>
</dbReference>